<sequence>MKSLVRSKGLIASSLVMMLLLAACTNSGGNTKDSSASPSTSPSASAPNAASSQETPLSNEPITLTVFLGNEADGFVNGIMDNELADAIKEKFNITLDIIHGDEVKQKTMIAGGDLPDIMEFEGNAYTLADSLIKSGQIIPLDDLIDKYGPNIKKYSQLSLDVFKKSYSNGTGNIYFLSTAQQKAYDGLISLNGYVNFYTRWDLYKDIGAPEMTNEDDFLNVMKQIQDKNPKTSDGKKVYSFSAWTDWGTWPYLITYPFVHGYTNTAYNRLLNLETGEVEDMYTDEDGIFWQGIKFFNKAYRMGLFDPEGFTQKLSQYLDKISRGELLNSGLNVFNGGPDLVKNTGNELAELIAIPGPFPTISGVYTSDKPLGWGIGTAKMITSSNKYPERTMQLLDYLNSPDGARLIFNGIQGVDWDIVDGKETLIGEMAKQDNQDYLNKTGFNHQLKELGAFDESYPNENGVPVDLKKLVNEATVTAAEKDFAKHYGAPLYPGQVYDQWVKDGKVNSPTKFWAAPSMVSAPSDTTTQALAKADQYFMANVTKFIMAKDDAAFETAKQKAIDDFIGMGLDKAYDEVRQLQEKAKITASELGVE</sequence>
<feature type="compositionally biased region" description="Low complexity" evidence="1">
    <location>
        <begin position="34"/>
        <end position="52"/>
    </location>
</feature>
<dbReference type="OrthoDB" id="3235892at2"/>
<protein>
    <recommendedName>
        <fullName evidence="5">Extracellular solute-binding protein</fullName>
    </recommendedName>
</protein>
<dbReference type="Proteomes" id="UP000310636">
    <property type="component" value="Unassembled WGS sequence"/>
</dbReference>
<evidence type="ECO:0000256" key="2">
    <source>
        <dbReference type="SAM" id="SignalP"/>
    </source>
</evidence>
<dbReference type="RefSeq" id="WP_136372675.1">
    <property type="nucleotide sequence ID" value="NZ_SSOB01000041.1"/>
</dbReference>
<gene>
    <name evidence="3" type="ORF">E6C55_25600</name>
</gene>
<dbReference type="PROSITE" id="PS51257">
    <property type="entry name" value="PROKAR_LIPOPROTEIN"/>
    <property type="match status" value="1"/>
</dbReference>
<dbReference type="PANTHER" id="PTHR43649:SF17">
    <property type="entry name" value="ABC TRANSPORTER SOLUTE BINDING PROTEIN-SUGAR TRANSPORT"/>
    <property type="match status" value="1"/>
</dbReference>
<proteinExistence type="predicted"/>
<name>A0A4S4BKU5_9BACL</name>
<dbReference type="AlphaFoldDB" id="A0A4S4BKU5"/>
<dbReference type="Gene3D" id="3.40.190.10">
    <property type="entry name" value="Periplasmic binding protein-like II"/>
    <property type="match status" value="2"/>
</dbReference>
<feature type="chain" id="PRO_5039077488" description="Extracellular solute-binding protein" evidence="2">
    <location>
        <begin position="23"/>
        <end position="593"/>
    </location>
</feature>
<keyword evidence="4" id="KW-1185">Reference proteome</keyword>
<keyword evidence="2" id="KW-0732">Signal</keyword>
<evidence type="ECO:0000256" key="1">
    <source>
        <dbReference type="SAM" id="MobiDB-lite"/>
    </source>
</evidence>
<evidence type="ECO:0000313" key="3">
    <source>
        <dbReference type="EMBL" id="THF74420.1"/>
    </source>
</evidence>
<dbReference type="SUPFAM" id="SSF53850">
    <property type="entry name" value="Periplasmic binding protein-like II"/>
    <property type="match status" value="1"/>
</dbReference>
<comment type="caution">
    <text evidence="3">The sequence shown here is derived from an EMBL/GenBank/DDBJ whole genome shotgun (WGS) entry which is preliminary data.</text>
</comment>
<dbReference type="InterPro" id="IPR050490">
    <property type="entry name" value="Bact_solute-bd_prot1"/>
</dbReference>
<evidence type="ECO:0008006" key="5">
    <source>
        <dbReference type="Google" id="ProtNLM"/>
    </source>
</evidence>
<dbReference type="PANTHER" id="PTHR43649">
    <property type="entry name" value="ARABINOSE-BINDING PROTEIN-RELATED"/>
    <property type="match status" value="1"/>
</dbReference>
<reference evidence="3 4" key="1">
    <citation type="submission" date="2019-04" db="EMBL/GenBank/DDBJ databases">
        <title>Cohnella sp. nov. isolated from preserved vegetables.</title>
        <authorList>
            <person name="Lin S.-Y."/>
            <person name="Hung M.-H."/>
            <person name="Young C.-C."/>
        </authorList>
    </citation>
    <scope>NUCLEOTIDE SEQUENCE [LARGE SCALE GENOMIC DNA]</scope>
    <source>
        <strain evidence="3 4">CC-MHH1044</strain>
    </source>
</reference>
<feature type="region of interest" description="Disordered" evidence="1">
    <location>
        <begin position="30"/>
        <end position="56"/>
    </location>
</feature>
<dbReference type="EMBL" id="SSOB01000041">
    <property type="protein sequence ID" value="THF74420.1"/>
    <property type="molecule type" value="Genomic_DNA"/>
</dbReference>
<evidence type="ECO:0000313" key="4">
    <source>
        <dbReference type="Proteomes" id="UP000310636"/>
    </source>
</evidence>
<feature type="signal peptide" evidence="2">
    <location>
        <begin position="1"/>
        <end position="22"/>
    </location>
</feature>
<organism evidence="3 4">
    <name type="scientific">Cohnella fermenti</name>
    <dbReference type="NCBI Taxonomy" id="2565925"/>
    <lineage>
        <taxon>Bacteria</taxon>
        <taxon>Bacillati</taxon>
        <taxon>Bacillota</taxon>
        <taxon>Bacilli</taxon>
        <taxon>Bacillales</taxon>
        <taxon>Paenibacillaceae</taxon>
        <taxon>Cohnella</taxon>
    </lineage>
</organism>
<accession>A0A4S4BKU5</accession>